<evidence type="ECO:0000313" key="1">
    <source>
        <dbReference type="EMBL" id="MBA8920446.1"/>
    </source>
</evidence>
<proteinExistence type="predicted"/>
<dbReference type="EMBL" id="JACJIH010000001">
    <property type="protein sequence ID" value="MBA8920446.1"/>
    <property type="molecule type" value="Genomic_DNA"/>
</dbReference>
<organism evidence="1 2">
    <name type="scientific">Nesterenkonia jeotgali</name>
    <dbReference type="NCBI Taxonomy" id="317018"/>
    <lineage>
        <taxon>Bacteria</taxon>
        <taxon>Bacillati</taxon>
        <taxon>Actinomycetota</taxon>
        <taxon>Actinomycetes</taxon>
        <taxon>Micrococcales</taxon>
        <taxon>Micrococcaceae</taxon>
        <taxon>Nesterenkonia</taxon>
    </lineage>
</organism>
<gene>
    <name evidence="1" type="ORF">HNR24_000379</name>
</gene>
<dbReference type="RefSeq" id="WP_182494857.1">
    <property type="nucleotide sequence ID" value="NZ_BAAAKT010000002.1"/>
</dbReference>
<evidence type="ECO:0000313" key="2">
    <source>
        <dbReference type="Proteomes" id="UP000546252"/>
    </source>
</evidence>
<reference evidence="1 2" key="1">
    <citation type="submission" date="2020-08" db="EMBL/GenBank/DDBJ databases">
        <title>Sequencing the genomes of 1000 actinobacteria strains.</title>
        <authorList>
            <person name="Klenk H.-P."/>
        </authorList>
    </citation>
    <scope>NUCLEOTIDE SEQUENCE [LARGE SCALE GENOMIC DNA]</scope>
    <source>
        <strain evidence="1 2">DSM 19081</strain>
    </source>
</reference>
<protein>
    <submittedName>
        <fullName evidence="1">Uncharacterized protein</fullName>
    </submittedName>
</protein>
<dbReference type="Proteomes" id="UP000546252">
    <property type="component" value="Unassembled WGS sequence"/>
</dbReference>
<name>A0A839FKS0_9MICC</name>
<accession>A0A839FKS0</accession>
<sequence length="761" mass="81569">MQEISGYPDDIGMVEPTALVLVNGSPVEVSSLSVSRELSSSMPSQVASASGLTAATGSVSWAVGEDVQTRSAHPWDGNDFPPKPADEVVAFMGYGEAFVRQLTGSIDDSQGSAASGDVSSGLVDAIDKLNRPVSFPALLDWMPPRVDGEEYTRVGMQPVYITDRILRECGFNATPPQVNGCVFSAPHMGSAWPEVGDVYRASEQGFSTRSVLHVPTVWGVGLSSGDVLYEPDFSKASSNGRLNRTMQITVKVNPGQVSSGEAFVRAQWGGAYVSLSVTNLRTIRARLHNGSSVTTVCQLTDADVSDATVFTLRVLPDGSFTIFANTGKSTSGSASLPSAITGSDMDRVRVFVTHECGLLIGGTQVNFGSTSVFNAPQTARLTPPASWRQLHAFPRVESRNALDLLKEQAEAECAAMWIDEHGVFRWVNRTNLTGAGASARINALDDVLDIGWESSAAGVRSRVVLKSLESNISRSKMPNQMAWQAGGKSLEAGESSEEIVSPAGDADWVRVDEDLKVLPGDFFDFNRGRGTWGGGIASNDDGSQWATIGNSAFSVSMEKLADAVYKITTNAGSPPNGRTVELSTPDEDASTGVWKSKRNVNLPMLRAKGVVEWSDRETVGLHVGPQLAAVLEHDVGPWVQNPTDLQDLADWLSAQVFEPKPVLRNLSVIPDFRRQLGDVVWVEDRENLHIELKLLITKIDTTISAGSADQTIGGRILEARSLGTTNAQLDTHAGYRTNTGFDILWADATNAQLDTDPLGRG</sequence>
<dbReference type="AlphaFoldDB" id="A0A839FKS0"/>
<comment type="caution">
    <text evidence="1">The sequence shown here is derived from an EMBL/GenBank/DDBJ whole genome shotgun (WGS) entry which is preliminary data.</text>
</comment>